<evidence type="ECO:0000256" key="3">
    <source>
        <dbReference type="ARBA" id="ARBA00022723"/>
    </source>
</evidence>
<gene>
    <name evidence="5" type="ORF">D0Y65_006051</name>
</gene>
<dbReference type="EMBL" id="QZWG01000003">
    <property type="protein sequence ID" value="RZC19053.1"/>
    <property type="molecule type" value="Genomic_DNA"/>
</dbReference>
<keyword evidence="1 5" id="KW-0489">Methyltransferase</keyword>
<dbReference type="AlphaFoldDB" id="A0A445L760"/>
<dbReference type="InterPro" id="IPR042086">
    <property type="entry name" value="MeTrfase_capping"/>
</dbReference>
<keyword evidence="3" id="KW-0479">Metal-binding</keyword>
<reference evidence="5 6" key="1">
    <citation type="submission" date="2018-09" db="EMBL/GenBank/DDBJ databases">
        <title>A high-quality reference genome of wild soybean provides a powerful tool to mine soybean genomes.</title>
        <authorList>
            <person name="Xie M."/>
            <person name="Chung C.Y.L."/>
            <person name="Li M.-W."/>
            <person name="Wong F.-L."/>
            <person name="Chan T.-F."/>
            <person name="Lam H.-M."/>
        </authorList>
    </citation>
    <scope>NUCLEOTIDE SEQUENCE [LARGE SCALE GENOMIC DNA]</scope>
    <source>
        <strain evidence="6">cv. W05</strain>
        <tissue evidence="5">Hypocotyl of etiolated seedlings</tissue>
    </source>
</reference>
<dbReference type="GO" id="GO:0032259">
    <property type="term" value="P:methylation"/>
    <property type="evidence" value="ECO:0007669"/>
    <property type="project" value="UniProtKB-KW"/>
</dbReference>
<evidence type="ECO:0000256" key="1">
    <source>
        <dbReference type="ARBA" id="ARBA00022603"/>
    </source>
</evidence>
<comment type="caution">
    <text evidence="5">The sequence shown here is derived from an EMBL/GenBank/DDBJ whole genome shotgun (WGS) entry which is preliminary data.</text>
</comment>
<keyword evidence="6" id="KW-1185">Reference proteome</keyword>
<name>A0A445L760_GLYSO</name>
<protein>
    <submittedName>
        <fullName evidence="5">Inactive anthranilate O-methyltransferase 1</fullName>
    </submittedName>
</protein>
<dbReference type="GO" id="GO:0046872">
    <property type="term" value="F:metal ion binding"/>
    <property type="evidence" value="ECO:0007669"/>
    <property type="project" value="UniProtKB-KW"/>
</dbReference>
<evidence type="ECO:0000256" key="4">
    <source>
        <dbReference type="ARBA" id="ARBA00022842"/>
    </source>
</evidence>
<sequence>MNSTSFQGLENQKTSESFWYKEEEEVQRDSRLVKDSNEMIGKRQDWTSLIYVDIVIVLKKLDKWLKQKDLFTIETLKTIKIGWDANLQEDVDDFILNSKMRGELITKTIRAVFEPLLSAEFGEGIIDELFLRYAKLVAQLIEVETLEHTNVVVPMTKHS</sequence>
<proteinExistence type="predicted"/>
<dbReference type="Gene3D" id="1.10.1200.270">
    <property type="entry name" value="Methyltransferase, alpha-helical capping domain"/>
    <property type="match status" value="1"/>
</dbReference>
<dbReference type="InterPro" id="IPR005299">
    <property type="entry name" value="MeTrfase_7"/>
</dbReference>
<dbReference type="InterPro" id="IPR029063">
    <property type="entry name" value="SAM-dependent_MTases_sf"/>
</dbReference>
<evidence type="ECO:0000256" key="2">
    <source>
        <dbReference type="ARBA" id="ARBA00022679"/>
    </source>
</evidence>
<accession>A0A445L760</accession>
<organism evidence="5 6">
    <name type="scientific">Glycine soja</name>
    <name type="common">Wild soybean</name>
    <dbReference type="NCBI Taxonomy" id="3848"/>
    <lineage>
        <taxon>Eukaryota</taxon>
        <taxon>Viridiplantae</taxon>
        <taxon>Streptophyta</taxon>
        <taxon>Embryophyta</taxon>
        <taxon>Tracheophyta</taxon>
        <taxon>Spermatophyta</taxon>
        <taxon>Magnoliopsida</taxon>
        <taxon>eudicotyledons</taxon>
        <taxon>Gunneridae</taxon>
        <taxon>Pentapetalae</taxon>
        <taxon>rosids</taxon>
        <taxon>fabids</taxon>
        <taxon>Fabales</taxon>
        <taxon>Fabaceae</taxon>
        <taxon>Papilionoideae</taxon>
        <taxon>50 kb inversion clade</taxon>
        <taxon>NPAAA clade</taxon>
        <taxon>indigoferoid/millettioid clade</taxon>
        <taxon>Phaseoleae</taxon>
        <taxon>Glycine</taxon>
        <taxon>Glycine subgen. Soja</taxon>
    </lineage>
</organism>
<keyword evidence="2 5" id="KW-0808">Transferase</keyword>
<dbReference type="GO" id="GO:0008168">
    <property type="term" value="F:methyltransferase activity"/>
    <property type="evidence" value="ECO:0007669"/>
    <property type="project" value="UniProtKB-KW"/>
</dbReference>
<keyword evidence="4" id="KW-0460">Magnesium</keyword>
<dbReference type="Proteomes" id="UP000289340">
    <property type="component" value="Chromosome 3"/>
</dbReference>
<evidence type="ECO:0000313" key="6">
    <source>
        <dbReference type="Proteomes" id="UP000289340"/>
    </source>
</evidence>
<dbReference type="SUPFAM" id="SSF53335">
    <property type="entry name" value="S-adenosyl-L-methionine-dependent methyltransferases"/>
    <property type="match status" value="1"/>
</dbReference>
<evidence type="ECO:0000313" key="5">
    <source>
        <dbReference type="EMBL" id="RZC19053.1"/>
    </source>
</evidence>
<dbReference type="Pfam" id="PF03492">
    <property type="entry name" value="Methyltransf_7"/>
    <property type="match status" value="1"/>
</dbReference>